<dbReference type="AlphaFoldDB" id="A0AAE0D3J4"/>
<reference evidence="3" key="1">
    <citation type="submission" date="2023-02" db="EMBL/GenBank/DDBJ databases">
        <title>Colletotrichum kahawae CIFC_Que2 genome sequencing and assembly.</title>
        <authorList>
            <person name="Baroncelli R."/>
        </authorList>
    </citation>
    <scope>NUCLEOTIDE SEQUENCE</scope>
    <source>
        <strain evidence="3">CIFC_Que2</strain>
    </source>
</reference>
<dbReference type="Proteomes" id="UP001281614">
    <property type="component" value="Unassembled WGS sequence"/>
</dbReference>
<protein>
    <submittedName>
        <fullName evidence="3">Uncharacterized protein</fullName>
    </submittedName>
</protein>
<proteinExistence type="predicted"/>
<feature type="transmembrane region" description="Helical" evidence="2">
    <location>
        <begin position="96"/>
        <end position="116"/>
    </location>
</feature>
<keyword evidence="2" id="KW-0472">Membrane</keyword>
<organism evidence="3 4">
    <name type="scientific">Colletotrichum kahawae</name>
    <name type="common">Coffee berry disease fungus</name>
    <dbReference type="NCBI Taxonomy" id="34407"/>
    <lineage>
        <taxon>Eukaryota</taxon>
        <taxon>Fungi</taxon>
        <taxon>Dikarya</taxon>
        <taxon>Ascomycota</taxon>
        <taxon>Pezizomycotina</taxon>
        <taxon>Sordariomycetes</taxon>
        <taxon>Hypocreomycetidae</taxon>
        <taxon>Glomerellales</taxon>
        <taxon>Glomerellaceae</taxon>
        <taxon>Colletotrichum</taxon>
        <taxon>Colletotrichum gloeosporioides species complex</taxon>
    </lineage>
</organism>
<evidence type="ECO:0000313" key="4">
    <source>
        <dbReference type="Proteomes" id="UP001281614"/>
    </source>
</evidence>
<keyword evidence="2" id="KW-1133">Transmembrane helix</keyword>
<evidence type="ECO:0000256" key="1">
    <source>
        <dbReference type="SAM" id="MobiDB-lite"/>
    </source>
</evidence>
<accession>A0AAE0D3J4</accession>
<sequence>MMPKMPQQETAVERETHHPTWKGKTGISFNPPGRCAALPLIAVHCQVALQRIRTATRCIASPPHLATVQHAVLGAASPASPCPSSHSNNNFNHGPWGSAFITFLFSALSGIHVYLLRPTDRHAAFPALSPSAHHSFAATSSQNGLIRSFSLPPAARRRVV</sequence>
<gene>
    <name evidence="3" type="ORF">CKAH01_06086</name>
</gene>
<dbReference type="EMBL" id="VYYT01000234">
    <property type="protein sequence ID" value="KAK2754148.1"/>
    <property type="molecule type" value="Genomic_DNA"/>
</dbReference>
<keyword evidence="2" id="KW-0812">Transmembrane</keyword>
<feature type="region of interest" description="Disordered" evidence="1">
    <location>
        <begin position="1"/>
        <end position="25"/>
    </location>
</feature>
<evidence type="ECO:0000256" key="2">
    <source>
        <dbReference type="SAM" id="Phobius"/>
    </source>
</evidence>
<keyword evidence="4" id="KW-1185">Reference proteome</keyword>
<name>A0AAE0D3J4_COLKA</name>
<evidence type="ECO:0000313" key="3">
    <source>
        <dbReference type="EMBL" id="KAK2754148.1"/>
    </source>
</evidence>
<comment type="caution">
    <text evidence="3">The sequence shown here is derived from an EMBL/GenBank/DDBJ whole genome shotgun (WGS) entry which is preliminary data.</text>
</comment>